<keyword evidence="2" id="KW-1185">Reference proteome</keyword>
<comment type="caution">
    <text evidence="1">The sequence shown here is derived from an EMBL/GenBank/DDBJ whole genome shotgun (WGS) entry which is preliminary data.</text>
</comment>
<accession>A0ABR1XW11</accession>
<dbReference type="Proteomes" id="UP001456524">
    <property type="component" value="Unassembled WGS sequence"/>
</dbReference>
<gene>
    <name evidence="1" type="ORF">IWX90DRAFT_182916</name>
</gene>
<reference evidence="1 2" key="1">
    <citation type="journal article" date="2022" name="G3 (Bethesda)">
        <title>Enemy or ally: a genomic approach to elucidate the lifestyle of Phyllosticta citrichinaensis.</title>
        <authorList>
            <person name="Buijs V.A."/>
            <person name="Groenewald J.Z."/>
            <person name="Haridas S."/>
            <person name="LaButti K.M."/>
            <person name="Lipzen A."/>
            <person name="Martin F.M."/>
            <person name="Barry K."/>
            <person name="Grigoriev I.V."/>
            <person name="Crous P.W."/>
            <person name="Seidl M.F."/>
        </authorList>
    </citation>
    <scope>NUCLEOTIDE SEQUENCE [LARGE SCALE GENOMIC DNA]</scope>
    <source>
        <strain evidence="1 2">CBS 129764</strain>
    </source>
</reference>
<name>A0ABR1XW11_9PEZI</name>
<organism evidence="1 2">
    <name type="scientific">Phyllosticta citrichinensis</name>
    <dbReference type="NCBI Taxonomy" id="1130410"/>
    <lineage>
        <taxon>Eukaryota</taxon>
        <taxon>Fungi</taxon>
        <taxon>Dikarya</taxon>
        <taxon>Ascomycota</taxon>
        <taxon>Pezizomycotina</taxon>
        <taxon>Dothideomycetes</taxon>
        <taxon>Dothideomycetes incertae sedis</taxon>
        <taxon>Botryosphaeriales</taxon>
        <taxon>Phyllostictaceae</taxon>
        <taxon>Phyllosticta</taxon>
    </lineage>
</organism>
<sequence length="218" mass="23556">MSDMERPGLLTISVSLSLSHGTSQATATSVDNKAKRGARPVCQPARPICFALPACMQKQEDDASKQAATRAASSKGANRSKRKQPSVRLLACLPVFLPVDVSAHPARGLLPKRRRSCTPPTRRRRIHVVAALQDRDFVSACLRYPSSTARVGSAWQTPRSENYSPTTAAVSVIAKSAPRAERGSLGSEGRDVMLEVRELRRCGVGCMCRWVGKCRSGA</sequence>
<protein>
    <submittedName>
        <fullName evidence="1">Uncharacterized protein</fullName>
    </submittedName>
</protein>
<evidence type="ECO:0000313" key="2">
    <source>
        <dbReference type="Proteomes" id="UP001456524"/>
    </source>
</evidence>
<dbReference type="EMBL" id="JBBWUH010000004">
    <property type="protein sequence ID" value="KAK8169583.1"/>
    <property type="molecule type" value="Genomic_DNA"/>
</dbReference>
<evidence type="ECO:0000313" key="1">
    <source>
        <dbReference type="EMBL" id="KAK8169583.1"/>
    </source>
</evidence>
<proteinExistence type="predicted"/>